<sequence length="615" mass="70064">MAGSAGPARSGPGLWSSALLLLVLAALWAPVVPVSEPGKWTLKLDSEVLKKQSYFIFTKTLFNGSVIHLKLSEQICNTSLSPVSLSFSWYLRNSHCYDEVFNLDSLQVDSYFNSSDVKPGRGSGFFVYHRYPPASCQQVMDPHLFNLDTFDGKTRLTEPPAPPPSPQQQQQQQQQKQQQQQQKQKQKTVTEKASGRKRREADNKPRPAAVTKAASGDTKEEAQKPPAHTHFDAVAQSWEDGPYMFILHIKENRDKKAGPDTNPWSLQLVVSMNEKTHEYISASEWPLMVFYMAMCIVYVLLAVLWLVLSACYWRDLLRIQFWIGGVIFLGMLEKAVYYAEFQSIRYNGLSVQGAVVFAEVLSAVKRTLARVLVIIASLGYGIVKPRLGALLHRVVGVGLLYLMFSVVEGILRVNADRGDNTSSRVLCDIVLAFIDSCVVWWIFVSLAQTMKLLRLRRNVVKLSLYRHFTNTLIFAVIASVIFIIWTTRTFKMSKCLSDWRELWIDDAFWRFLFSTILLVIMFLWRPSANNQRYAFSPLVDEESEEEEKEPMMNEAFEGMKMRGMKNETNGSVKANKVDEDLKWVEENIPSSMADVALPPLLDSDEVRRLVLWYHI</sequence>
<evidence type="ECO:0000256" key="3">
    <source>
        <dbReference type="ARBA" id="ARBA00022729"/>
    </source>
</evidence>
<feature type="transmembrane region" description="Helical" evidence="10">
    <location>
        <begin position="507"/>
        <end position="524"/>
    </location>
</feature>
<proteinExistence type="inferred from homology"/>
<dbReference type="Proteomes" id="UP000694891">
    <property type="component" value="Unplaced"/>
</dbReference>
<comment type="similarity">
    <text evidence="8">Belongs to the LU7TM family. TMEM87 subfamily.</text>
</comment>
<dbReference type="AlphaFoldDB" id="A0A9Y4NMI9"/>
<dbReference type="Pfam" id="PF06814">
    <property type="entry name" value="GOST_TM"/>
    <property type="match status" value="1"/>
</dbReference>
<evidence type="ECO:0000256" key="5">
    <source>
        <dbReference type="ARBA" id="ARBA00023034"/>
    </source>
</evidence>
<keyword evidence="2 10" id="KW-0812">Transmembrane</keyword>
<feature type="compositionally biased region" description="Basic and acidic residues" evidence="9">
    <location>
        <begin position="188"/>
        <end position="205"/>
    </location>
</feature>
<organism evidence="14 15">
    <name type="scientific">Stegastes partitus</name>
    <name type="common">bicolor damselfish</name>
    <dbReference type="NCBI Taxonomy" id="144197"/>
    <lineage>
        <taxon>Eukaryota</taxon>
        <taxon>Metazoa</taxon>
        <taxon>Chordata</taxon>
        <taxon>Craniata</taxon>
        <taxon>Vertebrata</taxon>
        <taxon>Euteleostomi</taxon>
        <taxon>Actinopterygii</taxon>
        <taxon>Neopterygii</taxon>
        <taxon>Teleostei</taxon>
        <taxon>Neoteleostei</taxon>
        <taxon>Acanthomorphata</taxon>
        <taxon>Ovalentaria</taxon>
        <taxon>Pomacentridae</taxon>
        <taxon>Stegastes</taxon>
    </lineage>
</organism>
<keyword evidence="4 10" id="KW-1133">Transmembrane helix</keyword>
<feature type="transmembrane region" description="Helical" evidence="10">
    <location>
        <begin position="285"/>
        <end position="307"/>
    </location>
</feature>
<dbReference type="PANTHER" id="PTHR21229">
    <property type="entry name" value="LUNG SEVEN TRANSMEMBRANE RECEPTOR"/>
    <property type="match status" value="1"/>
</dbReference>
<feature type="signal peptide" evidence="11">
    <location>
        <begin position="1"/>
        <end position="33"/>
    </location>
</feature>
<feature type="chain" id="PRO_5041251467" evidence="11">
    <location>
        <begin position="34"/>
        <end position="615"/>
    </location>
</feature>
<evidence type="ECO:0000313" key="14">
    <source>
        <dbReference type="Proteomes" id="UP000694891"/>
    </source>
</evidence>
<evidence type="ECO:0000256" key="7">
    <source>
        <dbReference type="ARBA" id="ARBA00023180"/>
    </source>
</evidence>
<feature type="transmembrane region" description="Helical" evidence="10">
    <location>
        <begin position="390"/>
        <end position="411"/>
    </location>
</feature>
<gene>
    <name evidence="15" type="primary">LOC103372140</name>
</gene>
<feature type="compositionally biased region" description="Low complexity" evidence="9">
    <location>
        <begin position="167"/>
        <end position="183"/>
    </location>
</feature>
<feature type="transmembrane region" description="Helical" evidence="10">
    <location>
        <begin position="423"/>
        <end position="447"/>
    </location>
</feature>
<comment type="subcellular location">
    <subcellularLocation>
        <location evidence="1">Golgi apparatus membrane</location>
        <topology evidence="1">Multi-pass membrane protein</topology>
    </subcellularLocation>
</comment>
<evidence type="ECO:0000256" key="10">
    <source>
        <dbReference type="SAM" id="Phobius"/>
    </source>
</evidence>
<dbReference type="InterPro" id="IPR053937">
    <property type="entry name" value="GOST_TM"/>
</dbReference>
<dbReference type="Pfam" id="PF21901">
    <property type="entry name" value="TMEM87A-B_GOLD"/>
    <property type="match status" value="1"/>
</dbReference>
<dbReference type="GeneID" id="103372140"/>
<keyword evidence="14" id="KW-1185">Reference proteome</keyword>
<feature type="transmembrane region" description="Helical" evidence="10">
    <location>
        <begin position="468"/>
        <end position="487"/>
    </location>
</feature>
<keyword evidence="7" id="KW-0325">Glycoprotein</keyword>
<evidence type="ECO:0000259" key="12">
    <source>
        <dbReference type="Pfam" id="PF06814"/>
    </source>
</evidence>
<reference evidence="15" key="1">
    <citation type="submission" date="2025-08" db="UniProtKB">
        <authorList>
            <consortium name="RefSeq"/>
        </authorList>
    </citation>
    <scope>IDENTIFICATION</scope>
</reference>
<keyword evidence="6 10" id="KW-0472">Membrane</keyword>
<evidence type="ECO:0000256" key="1">
    <source>
        <dbReference type="ARBA" id="ARBA00004653"/>
    </source>
</evidence>
<keyword evidence="5" id="KW-0333">Golgi apparatus</keyword>
<feature type="region of interest" description="Disordered" evidence="9">
    <location>
        <begin position="149"/>
        <end position="227"/>
    </location>
</feature>
<evidence type="ECO:0000256" key="2">
    <source>
        <dbReference type="ARBA" id="ARBA00022692"/>
    </source>
</evidence>
<dbReference type="InterPro" id="IPR009637">
    <property type="entry name" value="GPR107/GPR108-like"/>
</dbReference>
<dbReference type="GO" id="GO:0042147">
    <property type="term" value="P:retrograde transport, endosome to Golgi"/>
    <property type="evidence" value="ECO:0007669"/>
    <property type="project" value="TreeGrafter"/>
</dbReference>
<dbReference type="InterPro" id="IPR054101">
    <property type="entry name" value="TMEM87A/B_GOLD"/>
</dbReference>
<evidence type="ECO:0000256" key="4">
    <source>
        <dbReference type="ARBA" id="ARBA00022989"/>
    </source>
</evidence>
<evidence type="ECO:0000313" key="15">
    <source>
        <dbReference type="RefSeq" id="XP_008299927.1"/>
    </source>
</evidence>
<evidence type="ECO:0000256" key="6">
    <source>
        <dbReference type="ARBA" id="ARBA00023136"/>
    </source>
</evidence>
<protein>
    <submittedName>
        <fullName evidence="15">Transmembrane protein 87A</fullName>
    </submittedName>
</protein>
<accession>A0A9Y4NMI9</accession>
<keyword evidence="3 11" id="KW-0732">Signal</keyword>
<feature type="transmembrane region" description="Helical" evidence="10">
    <location>
        <begin position="319"/>
        <end position="339"/>
    </location>
</feature>
<dbReference type="PANTHER" id="PTHR21229:SF52">
    <property type="entry name" value="TRANSMEMBRANE PROTEIN 87A PRECURSOR"/>
    <property type="match status" value="1"/>
</dbReference>
<dbReference type="RefSeq" id="XP_008299927.1">
    <property type="nucleotide sequence ID" value="XM_008301705.1"/>
</dbReference>
<dbReference type="GO" id="GO:0005829">
    <property type="term" value="C:cytosol"/>
    <property type="evidence" value="ECO:0007669"/>
    <property type="project" value="GOC"/>
</dbReference>
<evidence type="ECO:0000256" key="8">
    <source>
        <dbReference type="ARBA" id="ARBA00044946"/>
    </source>
</evidence>
<feature type="domain" description="TMEM87A/B GOLD" evidence="13">
    <location>
        <begin position="36"/>
        <end position="188"/>
    </location>
</feature>
<evidence type="ECO:0000256" key="11">
    <source>
        <dbReference type="SAM" id="SignalP"/>
    </source>
</evidence>
<evidence type="ECO:0000256" key="9">
    <source>
        <dbReference type="SAM" id="MobiDB-lite"/>
    </source>
</evidence>
<dbReference type="GO" id="GO:0000139">
    <property type="term" value="C:Golgi membrane"/>
    <property type="evidence" value="ECO:0007669"/>
    <property type="project" value="UniProtKB-SubCell"/>
</dbReference>
<feature type="transmembrane region" description="Helical" evidence="10">
    <location>
        <begin position="367"/>
        <end position="383"/>
    </location>
</feature>
<name>A0A9Y4NMI9_9TELE</name>
<evidence type="ECO:0000259" key="13">
    <source>
        <dbReference type="Pfam" id="PF21901"/>
    </source>
</evidence>
<feature type="domain" description="GOST seven transmembrane" evidence="12">
    <location>
        <begin position="286"/>
        <end position="531"/>
    </location>
</feature>